<evidence type="ECO:0000256" key="1">
    <source>
        <dbReference type="ARBA" id="ARBA00010088"/>
    </source>
</evidence>
<evidence type="ECO:0000256" key="2">
    <source>
        <dbReference type="ARBA" id="ARBA00022801"/>
    </source>
</evidence>
<dbReference type="InterPro" id="IPR029058">
    <property type="entry name" value="AB_hydrolase_fold"/>
</dbReference>
<evidence type="ECO:0000313" key="6">
    <source>
        <dbReference type="Proteomes" id="UP000032049"/>
    </source>
</evidence>
<dbReference type="RefSeq" id="WP_041883714.1">
    <property type="nucleotide sequence ID" value="NZ_CP157278.1"/>
</dbReference>
<dbReference type="Proteomes" id="UP000032049">
    <property type="component" value="Unassembled WGS sequence"/>
</dbReference>
<feature type="domain" description="AB hydrolase-1" evidence="4">
    <location>
        <begin position="74"/>
        <end position="186"/>
    </location>
</feature>
<dbReference type="GO" id="GO:0006508">
    <property type="term" value="P:proteolysis"/>
    <property type="evidence" value="ECO:0007669"/>
    <property type="project" value="InterPro"/>
</dbReference>
<dbReference type="STRING" id="1503925.TH53_17400"/>
<dbReference type="GO" id="GO:0008233">
    <property type="term" value="F:peptidase activity"/>
    <property type="evidence" value="ECO:0007669"/>
    <property type="project" value="InterPro"/>
</dbReference>
<dbReference type="InterPro" id="IPR002410">
    <property type="entry name" value="Peptidase_S33"/>
</dbReference>
<keyword evidence="6" id="KW-1185">Reference proteome</keyword>
<dbReference type="InterPro" id="IPR000073">
    <property type="entry name" value="AB_hydrolase_1"/>
</dbReference>
<dbReference type="PRINTS" id="PR00793">
    <property type="entry name" value="PROAMNOPTASE"/>
</dbReference>
<organism evidence="5 6">
    <name type="scientific">Pedobacter lusitanus</name>
    <dbReference type="NCBI Taxonomy" id="1503925"/>
    <lineage>
        <taxon>Bacteria</taxon>
        <taxon>Pseudomonadati</taxon>
        <taxon>Bacteroidota</taxon>
        <taxon>Sphingobacteriia</taxon>
        <taxon>Sphingobacteriales</taxon>
        <taxon>Sphingobacteriaceae</taxon>
        <taxon>Pedobacter</taxon>
    </lineage>
</organism>
<evidence type="ECO:0000256" key="3">
    <source>
        <dbReference type="SAM" id="SignalP"/>
    </source>
</evidence>
<evidence type="ECO:0000259" key="4">
    <source>
        <dbReference type="Pfam" id="PF00561"/>
    </source>
</evidence>
<evidence type="ECO:0000313" key="5">
    <source>
        <dbReference type="EMBL" id="KIO75996.1"/>
    </source>
</evidence>
<keyword evidence="3" id="KW-0732">Signal</keyword>
<name>A0A0D0GNE3_9SPHI</name>
<protein>
    <submittedName>
        <fullName evidence="5">Alpha/beta hydrolase</fullName>
    </submittedName>
</protein>
<reference evidence="5 6" key="1">
    <citation type="submission" date="2015-01" db="EMBL/GenBank/DDBJ databases">
        <title>Draft genome sequence of Pedobacter sp. NL19 isolated from sludge of an effluent treatment pond in an abandoned uranium mine.</title>
        <authorList>
            <person name="Santos T."/>
            <person name="Caetano T."/>
            <person name="Covas C."/>
            <person name="Cruz A."/>
            <person name="Mendo S."/>
        </authorList>
    </citation>
    <scope>NUCLEOTIDE SEQUENCE [LARGE SCALE GENOMIC DNA]</scope>
    <source>
        <strain evidence="5 6">NL19</strain>
    </source>
</reference>
<feature type="signal peptide" evidence="3">
    <location>
        <begin position="1"/>
        <end position="18"/>
    </location>
</feature>
<keyword evidence="2 5" id="KW-0378">Hydrolase</keyword>
<comment type="similarity">
    <text evidence="1">Belongs to the peptidase S33 family.</text>
</comment>
<proteinExistence type="inferred from homology"/>
<dbReference type="OrthoDB" id="9796770at2"/>
<feature type="chain" id="PRO_5002211062" evidence="3">
    <location>
        <begin position="19"/>
        <end position="367"/>
    </location>
</feature>
<dbReference type="Pfam" id="PF00561">
    <property type="entry name" value="Abhydrolase_1"/>
    <property type="match status" value="1"/>
</dbReference>
<dbReference type="Gene3D" id="3.40.50.1820">
    <property type="entry name" value="alpha/beta hydrolase"/>
    <property type="match status" value="1"/>
</dbReference>
<accession>A0A0D0GNE3</accession>
<dbReference type="SUPFAM" id="SSF53474">
    <property type="entry name" value="alpha/beta-Hydrolases"/>
    <property type="match status" value="1"/>
</dbReference>
<dbReference type="EMBL" id="JXRA01000076">
    <property type="protein sequence ID" value="KIO75996.1"/>
    <property type="molecule type" value="Genomic_DNA"/>
</dbReference>
<dbReference type="PANTHER" id="PTHR43329">
    <property type="entry name" value="EPOXIDE HYDROLASE"/>
    <property type="match status" value="1"/>
</dbReference>
<comment type="caution">
    <text evidence="5">The sequence shown here is derived from an EMBL/GenBank/DDBJ whole genome shotgun (WGS) entry which is preliminary data.</text>
</comment>
<dbReference type="AlphaFoldDB" id="A0A0D0GNE3"/>
<gene>
    <name evidence="5" type="ORF">TH53_17400</name>
</gene>
<sequence>MRTLLIALIYLTSFSLLAVGQNKIPQQDPYAEGKEIIAGLGKIVNPNGIQESYKVKIGGINQWVTVRGQSRNNPVIIFVHGGPASPMTPLIWTFQRPVEEYFTVVNYDQRGSGKTYLEISPDSIRNSIKIENYVRDAIELAEFVKKHYQVKKVILIGHSWGTIIGMKAALTRPDLFYAYVGIGQIINTRDNERLSVEYAISQAVKFKNDTALKELKSISPYPGNLPVTRPRIILARKWAQYYGGLSAFTADFRYYFNAPLLSPEYNEKEVSAINKGSMLTLGNVLPEFLEVDFKNIQRFPIPVFMFMGRYDYTTPSVPTEIWLSKIQAPVKKGIWFENSAHLIPFEEPGKMLVTLLQYVRPLAEDSK</sequence>